<feature type="domain" description="Nucleoside transporter/FeoB GTPase Gate" evidence="2">
    <location>
        <begin position="160"/>
        <end position="258"/>
    </location>
</feature>
<evidence type="ECO:0000259" key="2">
    <source>
        <dbReference type="Pfam" id="PF07670"/>
    </source>
</evidence>
<dbReference type="STRING" id="550540.Fbal_1614"/>
<keyword evidence="1" id="KW-0472">Membrane</keyword>
<dbReference type="HOGENOM" id="CLU_048533_0_0_6"/>
<keyword evidence="1" id="KW-0812">Transmembrane</keyword>
<keyword evidence="1" id="KW-1133">Transmembrane helix</keyword>
<accession>E1SQM0</accession>
<feature type="transmembrane region" description="Helical" evidence="1">
    <location>
        <begin position="158"/>
        <end position="183"/>
    </location>
</feature>
<evidence type="ECO:0000313" key="4">
    <source>
        <dbReference type="Proteomes" id="UP000006683"/>
    </source>
</evidence>
<feature type="transmembrane region" description="Helical" evidence="1">
    <location>
        <begin position="119"/>
        <end position="138"/>
    </location>
</feature>
<reference evidence="3 4" key="1">
    <citation type="journal article" date="2010" name="Stand. Genomic Sci.">
        <title>Complete genome sequence of Ferrimonas balearica type strain (PAT).</title>
        <authorList>
            <person name="Nolan M."/>
            <person name="Sikorski J."/>
            <person name="Davenport K."/>
            <person name="Lucas S."/>
            <person name="Glavina Del Rio T."/>
            <person name="Tice H."/>
            <person name="Cheng J."/>
            <person name="Goodwin L."/>
            <person name="Pitluck S."/>
            <person name="Liolios K."/>
            <person name="Ivanova N."/>
            <person name="Mavromatis K."/>
            <person name="Ovchinnikova G."/>
            <person name="Pati A."/>
            <person name="Chen A."/>
            <person name="Palaniappan K."/>
            <person name="Land M."/>
            <person name="Hauser L."/>
            <person name="Chang Y."/>
            <person name="Jeffries C."/>
            <person name="Tapia R."/>
            <person name="Brettin T."/>
            <person name="Detter J."/>
            <person name="Han C."/>
            <person name="Yasawong M."/>
            <person name="Rohde M."/>
            <person name="Tindall B."/>
            <person name="Goker M."/>
            <person name="Woyke T."/>
            <person name="Bristow J."/>
            <person name="Eisen J."/>
            <person name="Markowitz V."/>
            <person name="Hugenholtz P."/>
            <person name="Kyrpides N."/>
            <person name="Klenk H."/>
            <person name="Lapidus A."/>
        </authorList>
    </citation>
    <scope>NUCLEOTIDE SEQUENCE [LARGE SCALE GENOMIC DNA]</scope>
    <source>
        <strain evidence="4">DSM 9799 / CCM 4581 / KCTC 23876 / PAT</strain>
    </source>
</reference>
<feature type="transmembrane region" description="Helical" evidence="1">
    <location>
        <begin position="35"/>
        <end position="57"/>
    </location>
</feature>
<sequence length="474" mass="50690">MNEANPQTQKYDKRVEAVNSEQTLELQDVKSTRNLLMFLLPSLIGVFLFMTPVSVNGSLTIPVAVLAKGLLGQLDSFGVTLVTTVIVFSAVMTLVTKLIKPGVIVNHPFMNSLFNVTPAWAVTRVVGAVFVVLTFFAVGPEAIHSGNTGGLVLNDLAPLLFCVFLFAGLFLPLLVNFGLLEMVGTTMTKLMRPVFNLPGRSAVDCFASWVGDGSVGVLMTSKQYEQGHYTEREAAVIGTTFSIVSITFSLVVIGTVGLEAYFLPFFGTVCLAGIVVAIVVPRLPPLSNKKDLFVNGKARTGDEEVIPAGETTLSYGYKLALARASQVKNAGDVVREGVHNATDMILGVLPVVMAIGTAGLMVAEYTPLFSILGTPFVPLLELLQIPDAAAASQTMVVGFADMFLPAILAEGINSEMTRFVIAALSVTQLIYMSEIGALLLGSKVPVKLWELFLIFLLRTLVALPVIAGMAHLIF</sequence>
<feature type="transmembrane region" description="Helical" evidence="1">
    <location>
        <begin position="345"/>
        <end position="368"/>
    </location>
</feature>
<feature type="transmembrane region" description="Helical" evidence="1">
    <location>
        <begin position="388"/>
        <end position="407"/>
    </location>
</feature>
<evidence type="ECO:0000256" key="1">
    <source>
        <dbReference type="SAM" id="Phobius"/>
    </source>
</evidence>
<feature type="transmembrane region" description="Helical" evidence="1">
    <location>
        <begin position="419"/>
        <end position="440"/>
    </location>
</feature>
<evidence type="ECO:0000313" key="3">
    <source>
        <dbReference type="EMBL" id="ADN75818.1"/>
    </source>
</evidence>
<dbReference type="AlphaFoldDB" id="E1SQM0"/>
<dbReference type="InterPro" id="IPR011642">
    <property type="entry name" value="Gate_dom"/>
</dbReference>
<organism evidence="3 4">
    <name type="scientific">Ferrimonas balearica (strain DSM 9799 / CCM 4581 / KCTC 23876 / PAT)</name>
    <dbReference type="NCBI Taxonomy" id="550540"/>
    <lineage>
        <taxon>Bacteria</taxon>
        <taxon>Pseudomonadati</taxon>
        <taxon>Pseudomonadota</taxon>
        <taxon>Gammaproteobacteria</taxon>
        <taxon>Alteromonadales</taxon>
        <taxon>Ferrimonadaceae</taxon>
        <taxon>Ferrimonas</taxon>
    </lineage>
</organism>
<dbReference type="eggNOG" id="COG3314">
    <property type="taxonomic scope" value="Bacteria"/>
</dbReference>
<feature type="transmembrane region" description="Helical" evidence="1">
    <location>
        <begin position="452"/>
        <end position="473"/>
    </location>
</feature>
<dbReference type="Proteomes" id="UP000006683">
    <property type="component" value="Chromosome"/>
</dbReference>
<protein>
    <submittedName>
        <fullName evidence="3">Nucleoside recognition domain protein</fullName>
    </submittedName>
</protein>
<feature type="transmembrane region" description="Helical" evidence="1">
    <location>
        <begin position="77"/>
        <end position="99"/>
    </location>
</feature>
<keyword evidence="4" id="KW-1185">Reference proteome</keyword>
<dbReference type="EMBL" id="CP002209">
    <property type="protein sequence ID" value="ADN75818.1"/>
    <property type="molecule type" value="Genomic_DNA"/>
</dbReference>
<feature type="transmembrane region" description="Helical" evidence="1">
    <location>
        <begin position="234"/>
        <end position="254"/>
    </location>
</feature>
<name>E1SQM0_FERBD</name>
<dbReference type="Pfam" id="PF07670">
    <property type="entry name" value="Gate"/>
    <property type="match status" value="1"/>
</dbReference>
<gene>
    <name evidence="3" type="ordered locus">Fbal_1614</name>
</gene>
<proteinExistence type="predicted"/>
<dbReference type="KEGG" id="fbl:Fbal_1614"/>
<feature type="transmembrane region" description="Helical" evidence="1">
    <location>
        <begin position="260"/>
        <end position="280"/>
    </location>
</feature>